<dbReference type="RefSeq" id="WP_268186033.1">
    <property type="nucleotide sequence ID" value="NZ_CP113361.1"/>
</dbReference>
<organism evidence="7 8">
    <name type="scientific">Methanogenium organophilum</name>
    <dbReference type="NCBI Taxonomy" id="2199"/>
    <lineage>
        <taxon>Archaea</taxon>
        <taxon>Methanobacteriati</taxon>
        <taxon>Methanobacteriota</taxon>
        <taxon>Stenosarchaea group</taxon>
        <taxon>Methanomicrobia</taxon>
        <taxon>Methanomicrobiales</taxon>
        <taxon>Methanomicrobiaceae</taxon>
        <taxon>Methanogenium</taxon>
    </lineage>
</organism>
<evidence type="ECO:0000256" key="4">
    <source>
        <dbReference type="ARBA" id="ARBA00022989"/>
    </source>
</evidence>
<gene>
    <name evidence="7" type="ORF">OU421_10450</name>
</gene>
<feature type="transmembrane region" description="Helical" evidence="6">
    <location>
        <begin position="219"/>
        <end position="243"/>
    </location>
</feature>
<evidence type="ECO:0000256" key="6">
    <source>
        <dbReference type="SAM" id="Phobius"/>
    </source>
</evidence>
<evidence type="ECO:0000256" key="5">
    <source>
        <dbReference type="ARBA" id="ARBA00023136"/>
    </source>
</evidence>
<dbReference type="KEGG" id="mou:OU421_10450"/>
<reference evidence="7" key="1">
    <citation type="submission" date="2022-11" db="EMBL/GenBank/DDBJ databases">
        <title>Complete genome sequence of Methanogenium organophilum DSM 3596.</title>
        <authorList>
            <person name="Chen S.-C."/>
            <person name="Lai S.-J."/>
            <person name="You Y.-T."/>
        </authorList>
    </citation>
    <scope>NUCLEOTIDE SEQUENCE</scope>
    <source>
        <strain evidence="7">DSM 3596</strain>
    </source>
</reference>
<feature type="transmembrane region" description="Helical" evidence="6">
    <location>
        <begin position="122"/>
        <end position="144"/>
    </location>
</feature>
<keyword evidence="4 6" id="KW-1133">Transmembrane helix</keyword>
<feature type="transmembrane region" description="Helical" evidence="6">
    <location>
        <begin position="447"/>
        <end position="466"/>
    </location>
</feature>
<feature type="transmembrane region" description="Helical" evidence="6">
    <location>
        <begin position="363"/>
        <end position="383"/>
    </location>
</feature>
<keyword evidence="3 6" id="KW-0812">Transmembrane</keyword>
<evidence type="ECO:0000256" key="2">
    <source>
        <dbReference type="ARBA" id="ARBA00022475"/>
    </source>
</evidence>
<keyword evidence="8" id="KW-1185">Reference proteome</keyword>
<feature type="transmembrane region" description="Helical" evidence="6">
    <location>
        <begin position="156"/>
        <end position="175"/>
    </location>
</feature>
<evidence type="ECO:0000256" key="1">
    <source>
        <dbReference type="ARBA" id="ARBA00004651"/>
    </source>
</evidence>
<evidence type="ECO:0000313" key="8">
    <source>
        <dbReference type="Proteomes" id="UP001163096"/>
    </source>
</evidence>
<keyword evidence="5 6" id="KW-0472">Membrane</keyword>
<evidence type="ECO:0000313" key="7">
    <source>
        <dbReference type="EMBL" id="WAI00828.1"/>
    </source>
</evidence>
<accession>A0A9X9S2X9</accession>
<evidence type="ECO:0000256" key="3">
    <source>
        <dbReference type="ARBA" id="ARBA00022692"/>
    </source>
</evidence>
<dbReference type="InterPro" id="IPR002797">
    <property type="entry name" value="Polysacc_synth"/>
</dbReference>
<dbReference type="PANTHER" id="PTHR30250:SF11">
    <property type="entry name" value="O-ANTIGEN TRANSPORTER-RELATED"/>
    <property type="match status" value="1"/>
</dbReference>
<dbReference type="Proteomes" id="UP001163096">
    <property type="component" value="Chromosome"/>
</dbReference>
<keyword evidence="2" id="KW-1003">Cell membrane</keyword>
<comment type="subcellular location">
    <subcellularLocation>
        <location evidence="1">Cell membrane</location>
        <topology evidence="1">Multi-pass membrane protein</topology>
    </subcellularLocation>
</comment>
<dbReference type="GO" id="GO:0005886">
    <property type="term" value="C:plasma membrane"/>
    <property type="evidence" value="ECO:0007669"/>
    <property type="project" value="UniProtKB-SubCell"/>
</dbReference>
<protein>
    <submittedName>
        <fullName evidence="7">Flippase</fullName>
    </submittedName>
</protein>
<feature type="transmembrane region" description="Helical" evidence="6">
    <location>
        <begin position="295"/>
        <end position="313"/>
    </location>
</feature>
<feature type="transmembrane region" description="Helical" evidence="6">
    <location>
        <begin position="48"/>
        <end position="66"/>
    </location>
</feature>
<dbReference type="PANTHER" id="PTHR30250">
    <property type="entry name" value="PST FAMILY PREDICTED COLANIC ACID TRANSPORTER"/>
    <property type="match status" value="1"/>
</dbReference>
<feature type="transmembrane region" description="Helical" evidence="6">
    <location>
        <begin position="249"/>
        <end position="268"/>
    </location>
</feature>
<dbReference type="CDD" id="cd13128">
    <property type="entry name" value="MATE_Wzx_like"/>
    <property type="match status" value="1"/>
</dbReference>
<feature type="transmembrane region" description="Helical" evidence="6">
    <location>
        <begin position="333"/>
        <end position="351"/>
    </location>
</feature>
<sequence length="491" mass="52462">MLPQPALTRLMNIDPLRRQSAISLVSTLGLTFVGFIATMYFAHVLGKAAYGAYALFLAYYGIFSLIGDGGFGGAAVKRISEGCEQDAYYSAFCALRIALLAVSVTALLAVRPFLIDLEASGMVFWLLVALVVSVVPGIITTGVYGTGMVGVHQTAALINSIGKVLIQILAVFLGYGAAGLAGGFIAGIIVGGVICLPFVKLHLTRFTPEHLKNLFTFSFWIFLSGSGAVIFSYADTILVGYFLSTADVGLYQIAAQFTAIAVFTTVALRTTLYPKISQWHAEGCSGFIERSLSRAFTYSLLLAVPVAVGGWILGERLLYFLYGAGFAEGADVLRILLLVQVANAFMFLQTMALSATGRPRESFYATGTAAVINILLNLALIPILGIEGAAIATLVTMLVNAVIAHHYLSRQIPVHIERGPTFHILLAAGSMALVVLLYRLLIPLSNVLLVLGAVILGALVYGTILLKTDAGLHDEIHDLVVQLGIPWPRWL</sequence>
<dbReference type="InterPro" id="IPR050833">
    <property type="entry name" value="Poly_Biosynth_Transport"/>
</dbReference>
<feature type="transmembrane region" description="Helical" evidence="6">
    <location>
        <begin position="389"/>
        <end position="408"/>
    </location>
</feature>
<feature type="transmembrane region" description="Helical" evidence="6">
    <location>
        <begin position="21"/>
        <end position="42"/>
    </location>
</feature>
<feature type="transmembrane region" description="Helical" evidence="6">
    <location>
        <begin position="181"/>
        <end position="199"/>
    </location>
</feature>
<dbReference type="EMBL" id="CP113361">
    <property type="protein sequence ID" value="WAI00828.1"/>
    <property type="molecule type" value="Genomic_DNA"/>
</dbReference>
<dbReference type="Pfam" id="PF01943">
    <property type="entry name" value="Polysacc_synt"/>
    <property type="match status" value="1"/>
</dbReference>
<proteinExistence type="predicted"/>
<dbReference type="GeneID" id="76835526"/>
<feature type="transmembrane region" description="Helical" evidence="6">
    <location>
        <begin position="87"/>
        <end position="110"/>
    </location>
</feature>
<feature type="transmembrane region" description="Helical" evidence="6">
    <location>
        <begin position="420"/>
        <end position="441"/>
    </location>
</feature>
<dbReference type="AlphaFoldDB" id="A0A9X9S2X9"/>
<name>A0A9X9S2X9_METOG</name>